<feature type="compositionally biased region" description="Gly residues" evidence="1">
    <location>
        <begin position="111"/>
        <end position="120"/>
    </location>
</feature>
<feature type="compositionally biased region" description="Polar residues" evidence="1">
    <location>
        <begin position="558"/>
        <end position="567"/>
    </location>
</feature>
<protein>
    <submittedName>
        <fullName evidence="2">Uncharacterized protein</fullName>
    </submittedName>
</protein>
<feature type="compositionally biased region" description="Polar residues" evidence="1">
    <location>
        <begin position="246"/>
        <end position="260"/>
    </location>
</feature>
<evidence type="ECO:0000256" key="1">
    <source>
        <dbReference type="SAM" id="MobiDB-lite"/>
    </source>
</evidence>
<feature type="compositionally biased region" description="Low complexity" evidence="1">
    <location>
        <begin position="15"/>
        <end position="25"/>
    </location>
</feature>
<gene>
    <name evidence="2" type="ORF">CSSPJE1EN2_LOCUS10369</name>
</gene>
<organism evidence="2 3">
    <name type="scientific">Sphagnum jensenii</name>
    <dbReference type="NCBI Taxonomy" id="128206"/>
    <lineage>
        <taxon>Eukaryota</taxon>
        <taxon>Viridiplantae</taxon>
        <taxon>Streptophyta</taxon>
        <taxon>Embryophyta</taxon>
        <taxon>Bryophyta</taxon>
        <taxon>Sphagnophytina</taxon>
        <taxon>Sphagnopsida</taxon>
        <taxon>Sphagnales</taxon>
        <taxon>Sphagnaceae</taxon>
        <taxon>Sphagnum</taxon>
    </lineage>
</organism>
<feature type="compositionally biased region" description="Polar residues" evidence="1">
    <location>
        <begin position="194"/>
        <end position="210"/>
    </location>
</feature>
<feature type="compositionally biased region" description="Polar residues" evidence="1">
    <location>
        <begin position="698"/>
        <end position="712"/>
    </location>
</feature>
<reference evidence="2" key="1">
    <citation type="submission" date="2024-03" db="EMBL/GenBank/DDBJ databases">
        <authorList>
            <consortium name="ELIXIR-Norway"/>
            <consortium name="Elixir Norway"/>
        </authorList>
    </citation>
    <scope>NUCLEOTIDE SEQUENCE</scope>
</reference>
<dbReference type="EMBL" id="OZ023718">
    <property type="protein sequence ID" value="CAK9867374.1"/>
    <property type="molecule type" value="Genomic_DNA"/>
</dbReference>
<dbReference type="Proteomes" id="UP001497522">
    <property type="component" value="Chromosome 17"/>
</dbReference>
<feature type="compositionally biased region" description="Basic and acidic residues" evidence="1">
    <location>
        <begin position="172"/>
        <end position="190"/>
    </location>
</feature>
<proteinExistence type="predicted"/>
<feature type="compositionally biased region" description="Basic and acidic residues" evidence="1">
    <location>
        <begin position="128"/>
        <end position="153"/>
    </location>
</feature>
<evidence type="ECO:0000313" key="2">
    <source>
        <dbReference type="EMBL" id="CAK9867374.1"/>
    </source>
</evidence>
<feature type="region of interest" description="Disordered" evidence="1">
    <location>
        <begin position="79"/>
        <end position="264"/>
    </location>
</feature>
<feature type="compositionally biased region" description="Gly residues" evidence="1">
    <location>
        <begin position="26"/>
        <end position="42"/>
    </location>
</feature>
<feature type="region of interest" description="Disordered" evidence="1">
    <location>
        <begin position="496"/>
        <end position="605"/>
    </location>
</feature>
<keyword evidence="3" id="KW-1185">Reference proteome</keyword>
<evidence type="ECO:0000313" key="3">
    <source>
        <dbReference type="Proteomes" id="UP001497522"/>
    </source>
</evidence>
<feature type="region of interest" description="Disordered" evidence="1">
    <location>
        <begin position="698"/>
        <end position="729"/>
    </location>
</feature>
<accession>A0ABP1AXV2</accession>
<feature type="compositionally biased region" description="Basic and acidic residues" evidence="1">
    <location>
        <begin position="974"/>
        <end position="987"/>
    </location>
</feature>
<name>A0ABP1AXV2_9BRYO</name>
<feature type="region of interest" description="Disordered" evidence="1">
    <location>
        <begin position="1"/>
        <end position="47"/>
    </location>
</feature>
<feature type="region of interest" description="Disordered" evidence="1">
    <location>
        <begin position="967"/>
        <end position="1001"/>
    </location>
</feature>
<sequence length="1046" mass="110680">MERSLPARSLCGNRSSGSSMDSVAVAGGGGGGGGGGSGGDIGVGFINPTPLASRCGKPCGSSSEALRSSWIQRLIPGVQRDIGGAGGGLSSSSCVRQSPEGGALCQSQAPAGGGGGGGQGQQQQPLQDKQRLGHEVLGHGPDKVQGRDDEVQETRPLLLGGSMEQGEEGEREGEGHGHGHGSHGSEETGKESGFSRSCGLQTAESSQHFSRGNPRRWRLKPPVSPVEPSGWPAADHKYYSAGRRPNMSSGKQKMWPTSSDAPPDAIVSGPRATVPTSAIGLSDSASDCAQFMDVEPQCAKEEEEPAAGIACPQLNPLQEPVAREVYIGVKSYSVESHHPSVSSSFLPYRQWQGGQQSGAGGISRPILLQGTHSECGGKVSELSPAAAAAAAGVSQLIQSQKAKQKVGTSHGYEKREGGATMMTENMIKEKDATSFRSSPLPPLALFEHFKPVTKQQQRCGGKGKVDEGVSLLTPLFPPLSYLGIYDVPKDGVTGCPTERLDKHSSPVLTPVYEPYKQTADHNGGSRTNKGKFADKSLVRTPILPSLESPRDQNELSEGPSQCSSKTASLPPDVISPLDLDAYDSVNGREGISGQNSDTESKRHRGSSMCALQQSYNSSPVVMPVDQQIQPLHEHNDMGVRPLGFGFGRNIPHVPTASSRVKWLSNEQSPTPSLPYRTDYNNVIDQSRVVKDLSTTQSLELAKSSSTQGTGSHSKGPAGQPRHGHNTQLEVPIRDPRGFYFPLKVRASMLPSLSEGSCGSNPLVPIADRSAGQHAPLFQPALSNGHTVSVRHLSPADRQPVYGRGSRLSVGLCGEAQLQTQDLGQDDQGRREARMDFVKEEKEIGIAKRKGHPVVRMDKDLQQIGDGCDGTVLKKCTKVSPIVSEDVSLQPKEEDLPAGTLPETEVPMEDRLQPPARAQAWLQRWMPLSKPAAGTVKPLRAMLDPKASLGGHQLSSIKTVIGSSVRAEPSLPEASKLHADGKSQHDLELQGSHSATEANQPACVKQANQNVEGSFGDDHRRPSMFGAGVPSAAALALLGVATRTNMP</sequence>